<feature type="chain" id="PRO_5020698246" evidence="1">
    <location>
        <begin position="21"/>
        <end position="415"/>
    </location>
</feature>
<dbReference type="Proteomes" id="UP000292958">
    <property type="component" value="Unassembled WGS sequence"/>
</dbReference>
<gene>
    <name evidence="2" type="ORF">BDD14_3484</name>
</gene>
<protein>
    <submittedName>
        <fullName evidence="2">HEAT repeat protein</fullName>
    </submittedName>
</protein>
<dbReference type="InterPro" id="IPR016024">
    <property type="entry name" value="ARM-type_fold"/>
</dbReference>
<organism evidence="2 3">
    <name type="scientific">Edaphobacter modestus</name>
    <dbReference type="NCBI Taxonomy" id="388466"/>
    <lineage>
        <taxon>Bacteria</taxon>
        <taxon>Pseudomonadati</taxon>
        <taxon>Acidobacteriota</taxon>
        <taxon>Terriglobia</taxon>
        <taxon>Terriglobales</taxon>
        <taxon>Acidobacteriaceae</taxon>
        <taxon>Edaphobacter</taxon>
    </lineage>
</organism>
<name>A0A4Q7YVM7_9BACT</name>
<keyword evidence="1" id="KW-0732">Signal</keyword>
<dbReference type="InterPro" id="IPR011990">
    <property type="entry name" value="TPR-like_helical_dom_sf"/>
</dbReference>
<dbReference type="AlphaFoldDB" id="A0A4Q7YVM7"/>
<dbReference type="Pfam" id="PF13646">
    <property type="entry name" value="HEAT_2"/>
    <property type="match status" value="2"/>
</dbReference>
<evidence type="ECO:0000313" key="2">
    <source>
        <dbReference type="EMBL" id="RZU41942.1"/>
    </source>
</evidence>
<dbReference type="InterPro" id="IPR011989">
    <property type="entry name" value="ARM-like"/>
</dbReference>
<evidence type="ECO:0000313" key="3">
    <source>
        <dbReference type="Proteomes" id="UP000292958"/>
    </source>
</evidence>
<accession>A0A4Q7YVM7</accession>
<reference evidence="2 3" key="1">
    <citation type="submission" date="2019-02" db="EMBL/GenBank/DDBJ databases">
        <title>Genomic Encyclopedia of Archaeal and Bacterial Type Strains, Phase II (KMG-II): from individual species to whole genera.</title>
        <authorList>
            <person name="Goeker M."/>
        </authorList>
    </citation>
    <scope>NUCLEOTIDE SEQUENCE [LARGE SCALE GENOMIC DNA]</scope>
    <source>
        <strain evidence="2 3">DSM 18101</strain>
    </source>
</reference>
<evidence type="ECO:0000256" key="1">
    <source>
        <dbReference type="SAM" id="SignalP"/>
    </source>
</evidence>
<dbReference type="SUPFAM" id="SSF48371">
    <property type="entry name" value="ARM repeat"/>
    <property type="match status" value="1"/>
</dbReference>
<dbReference type="Gene3D" id="1.25.40.10">
    <property type="entry name" value="Tetratricopeptide repeat domain"/>
    <property type="match status" value="1"/>
</dbReference>
<proteinExistence type="predicted"/>
<dbReference type="RefSeq" id="WP_130419766.1">
    <property type="nucleotide sequence ID" value="NZ_SHKW01000001.1"/>
</dbReference>
<comment type="caution">
    <text evidence="2">The sequence shown here is derived from an EMBL/GenBank/DDBJ whole genome shotgun (WGS) entry which is preliminary data.</text>
</comment>
<sequence>MNAKLIFPVALLASTLFAPAAICLEPVVFAEANPLIEMPADDRGNNPYADGTRAINEGRWSDAEAIFAKIAAQHGDRSDAALYWKAYAQNKEGQQGRALETCADLGHTYPQSRWTSECDALRIEIRGRSGQPVSPQSTGDDELKLLALNALMQQDEARAMPAIQQILNGNGSEKLKERALFVLANSNSPEAQNLIGQIARGQSNPALQIRAVRMYAAIKGKQSAATLADVYQHTADEAVKRAILQSYLVAGSPDKLVEAARSEQNPVLSKTAVQTLGAMAAVSALSQLYHDTKDTQIKSAIIGALVASGPRGVETLSEIVKTEQDPELRRKAIRNLGVTGGPAVAPTLVATYQSSPDSESKRAAVEGLFLSGDAHDLIALARAEKNPELKQAIVSKLSIMHNKEATDYMMEILNK</sequence>
<dbReference type="EMBL" id="SHKW01000001">
    <property type="protein sequence ID" value="RZU41942.1"/>
    <property type="molecule type" value="Genomic_DNA"/>
</dbReference>
<feature type="signal peptide" evidence="1">
    <location>
        <begin position="1"/>
        <end position="20"/>
    </location>
</feature>
<dbReference type="Gene3D" id="1.25.10.10">
    <property type="entry name" value="Leucine-rich Repeat Variant"/>
    <property type="match status" value="1"/>
</dbReference>
<keyword evidence="3" id="KW-1185">Reference proteome</keyword>
<dbReference type="OrthoDB" id="106493at2"/>